<feature type="transmembrane region" description="Helical" evidence="10">
    <location>
        <begin position="41"/>
        <end position="63"/>
    </location>
</feature>
<evidence type="ECO:0000256" key="1">
    <source>
        <dbReference type="ARBA" id="ARBA00004377"/>
    </source>
</evidence>
<dbReference type="AlphaFoldDB" id="A0A2G6PFQ7"/>
<keyword evidence="5" id="KW-0997">Cell inner membrane</keyword>
<evidence type="ECO:0000256" key="2">
    <source>
        <dbReference type="ARBA" id="ARBA00010637"/>
    </source>
</evidence>
<name>A0A2G6PFQ7_9GAMM</name>
<organism evidence="11 12">
    <name type="scientific">Candidatus Contendibacter odensensis</name>
    <dbReference type="NCBI Taxonomy" id="1400860"/>
    <lineage>
        <taxon>Bacteria</taxon>
        <taxon>Pseudomonadati</taxon>
        <taxon>Pseudomonadota</taxon>
        <taxon>Gammaproteobacteria</taxon>
        <taxon>Candidatus Competibacteraceae</taxon>
        <taxon>Candidatus Contendibacter</taxon>
    </lineage>
</organism>
<keyword evidence="7" id="KW-0653">Protein transport</keyword>
<comment type="similarity">
    <text evidence="2">Belongs to the GSP M family.</text>
</comment>
<reference evidence="11 12" key="1">
    <citation type="submission" date="2017-10" db="EMBL/GenBank/DDBJ databases">
        <title>Novel microbial diversity and functional potential in the marine mammal oral microbiome.</title>
        <authorList>
            <person name="Dudek N.K."/>
            <person name="Sun C.L."/>
            <person name="Burstein D."/>
            <person name="Kantor R.S."/>
            <person name="Aliaga Goltsman D.S."/>
            <person name="Bik E.M."/>
            <person name="Thomas B.C."/>
            <person name="Banfield J.F."/>
            <person name="Relman D.A."/>
        </authorList>
    </citation>
    <scope>NUCLEOTIDE SEQUENCE [LARGE SCALE GENOMIC DNA]</scope>
    <source>
        <strain evidence="11">DOLJORAL78_50_517</strain>
    </source>
</reference>
<evidence type="ECO:0000256" key="9">
    <source>
        <dbReference type="ARBA" id="ARBA00023136"/>
    </source>
</evidence>
<dbReference type="SUPFAM" id="SSF103054">
    <property type="entry name" value="General secretion pathway protein M, EpsM"/>
    <property type="match status" value="1"/>
</dbReference>
<evidence type="ECO:0000256" key="6">
    <source>
        <dbReference type="ARBA" id="ARBA00022692"/>
    </source>
</evidence>
<evidence type="ECO:0000256" key="4">
    <source>
        <dbReference type="ARBA" id="ARBA00022475"/>
    </source>
</evidence>
<dbReference type="GO" id="GO:0005886">
    <property type="term" value="C:plasma membrane"/>
    <property type="evidence" value="ECO:0007669"/>
    <property type="project" value="UniProtKB-SubCell"/>
</dbReference>
<keyword evidence="9 10" id="KW-0472">Membrane</keyword>
<dbReference type="GO" id="GO:0015627">
    <property type="term" value="C:type II protein secretion system complex"/>
    <property type="evidence" value="ECO:0007669"/>
    <property type="project" value="InterPro"/>
</dbReference>
<dbReference type="InterPro" id="IPR007690">
    <property type="entry name" value="T2SS_GspM"/>
</dbReference>
<dbReference type="InterPro" id="IPR023229">
    <property type="entry name" value="T2SS_M_periplasmic_sf"/>
</dbReference>
<dbReference type="Proteomes" id="UP000229278">
    <property type="component" value="Unassembled WGS sequence"/>
</dbReference>
<keyword evidence="4" id="KW-1003">Cell membrane</keyword>
<sequence length="189" mass="21218">MQTTGRDTNPAKRWPSGKQNHVTADSLVKAWWLQLNTRERVLISAGILLTLALLLYTLVWEPFRNANHRLRRNVAEQRAELSWMREAAREIKRLNASGQSSMVTAKGSLLTQVDQTARAAGLGSALTRVIPQSGGQLSIQLDAVEFKPFITWLELLERDHHITIINLSINRAGRSGHVNARIILRGNRS</sequence>
<evidence type="ECO:0000256" key="3">
    <source>
        <dbReference type="ARBA" id="ARBA00022448"/>
    </source>
</evidence>
<keyword evidence="8 10" id="KW-1133">Transmembrane helix</keyword>
<evidence type="ECO:0000256" key="5">
    <source>
        <dbReference type="ARBA" id="ARBA00022519"/>
    </source>
</evidence>
<accession>A0A2G6PFQ7</accession>
<proteinExistence type="inferred from homology"/>
<evidence type="ECO:0000313" key="11">
    <source>
        <dbReference type="EMBL" id="PIE83401.1"/>
    </source>
</evidence>
<evidence type="ECO:0008006" key="13">
    <source>
        <dbReference type="Google" id="ProtNLM"/>
    </source>
</evidence>
<dbReference type="EMBL" id="PDTV01000004">
    <property type="protein sequence ID" value="PIE83401.1"/>
    <property type="molecule type" value="Genomic_DNA"/>
</dbReference>
<dbReference type="Pfam" id="PF04612">
    <property type="entry name" value="T2SSM"/>
    <property type="match status" value="1"/>
</dbReference>
<comment type="caution">
    <text evidence="11">The sequence shown here is derived from an EMBL/GenBank/DDBJ whole genome shotgun (WGS) entry which is preliminary data.</text>
</comment>
<evidence type="ECO:0000256" key="7">
    <source>
        <dbReference type="ARBA" id="ARBA00022927"/>
    </source>
</evidence>
<evidence type="ECO:0000256" key="8">
    <source>
        <dbReference type="ARBA" id="ARBA00022989"/>
    </source>
</evidence>
<keyword evidence="6 10" id="KW-0812">Transmembrane</keyword>
<gene>
    <name evidence="11" type="ORF">CSA09_00540</name>
</gene>
<dbReference type="PIRSF" id="PIRSF006291">
    <property type="entry name" value="GspM"/>
    <property type="match status" value="1"/>
</dbReference>
<comment type="subcellular location">
    <subcellularLocation>
        <location evidence="1">Cell inner membrane</location>
        <topology evidence="1">Single-pass membrane protein</topology>
    </subcellularLocation>
</comment>
<dbReference type="Gene3D" id="3.30.1360.100">
    <property type="entry name" value="General secretion pathway protein M, EpsM"/>
    <property type="match status" value="1"/>
</dbReference>
<evidence type="ECO:0000256" key="10">
    <source>
        <dbReference type="SAM" id="Phobius"/>
    </source>
</evidence>
<evidence type="ECO:0000313" key="12">
    <source>
        <dbReference type="Proteomes" id="UP000229278"/>
    </source>
</evidence>
<keyword evidence="3" id="KW-0813">Transport</keyword>
<protein>
    <recommendedName>
        <fullName evidence="13">Type II secretion system protein M</fullName>
    </recommendedName>
</protein>
<dbReference type="GO" id="GO:0015628">
    <property type="term" value="P:protein secretion by the type II secretion system"/>
    <property type="evidence" value="ECO:0007669"/>
    <property type="project" value="InterPro"/>
</dbReference>